<protein>
    <submittedName>
        <fullName evidence="2">Uncharacterized protein</fullName>
    </submittedName>
</protein>
<reference evidence="2" key="1">
    <citation type="submission" date="2017-02" db="UniProtKB">
        <authorList>
            <consortium name="WormBaseParasite"/>
        </authorList>
    </citation>
    <scope>IDENTIFICATION</scope>
</reference>
<accession>A0A0M3ILL5</accession>
<evidence type="ECO:0000313" key="2">
    <source>
        <dbReference type="WBParaSite" id="ALUE_0001964301-mRNA-1"/>
    </source>
</evidence>
<dbReference type="Proteomes" id="UP000036681">
    <property type="component" value="Unplaced"/>
</dbReference>
<name>A0A0M3ILL5_ASCLU</name>
<keyword evidence="1" id="KW-1185">Reference proteome</keyword>
<sequence>MHDSAHGFELLSPSNRFRIARKSTTRSPKILFRSTMKEMQTPEVTFRTSFIDEIIDEVKRHIRSSRIKHKVRRAGRRGKEYDQYECNIGDEYKRQNYQSFLEGELFSRHFQGINATMQKSF</sequence>
<organism evidence="1 2">
    <name type="scientific">Ascaris lumbricoides</name>
    <name type="common">Giant roundworm</name>
    <dbReference type="NCBI Taxonomy" id="6252"/>
    <lineage>
        <taxon>Eukaryota</taxon>
        <taxon>Metazoa</taxon>
        <taxon>Ecdysozoa</taxon>
        <taxon>Nematoda</taxon>
        <taxon>Chromadorea</taxon>
        <taxon>Rhabditida</taxon>
        <taxon>Spirurina</taxon>
        <taxon>Ascaridomorpha</taxon>
        <taxon>Ascaridoidea</taxon>
        <taxon>Ascarididae</taxon>
        <taxon>Ascaris</taxon>
    </lineage>
</organism>
<evidence type="ECO:0000313" key="1">
    <source>
        <dbReference type="Proteomes" id="UP000036681"/>
    </source>
</evidence>
<dbReference type="AlphaFoldDB" id="A0A0M3ILL5"/>
<dbReference type="WBParaSite" id="ALUE_0001964301-mRNA-1">
    <property type="protein sequence ID" value="ALUE_0001964301-mRNA-1"/>
    <property type="gene ID" value="ALUE_0001964301"/>
</dbReference>
<proteinExistence type="predicted"/>